<feature type="transmembrane region" description="Helical" evidence="12">
    <location>
        <begin position="12"/>
        <end position="30"/>
    </location>
</feature>
<sequence length="296" mass="33364">MLDSQHQHTAKAISRLCGWLYFAAWSLSFYPQPILNCQRRTTDGLTPDFPLLNVFGFTCYTISTAIFLYSPVVREQYAARHPVSPEPTVRFNDLAFGLHAMIMCIVVYSQFWPKLWGWKQTLDVRRHANRLTLGLLWGGLVAIGVTVTIVLAQSKHGSSLDAKSWAWIDVVYSLTYVKLLLTVFKYVPQAVANYRRKSTSGWSITQQLLDLTGGVLSLTQLVIDSAMQDDWSGLFGNPVKLGLANISMLFDIVFIIQHYVLYGPVEDVAKETKYEEPSHGMRDERRPLLVGRGSAA</sequence>
<feature type="transmembrane region" description="Helical" evidence="12">
    <location>
        <begin position="131"/>
        <end position="152"/>
    </location>
</feature>
<protein>
    <recommendedName>
        <fullName evidence="15">Cystinosin</fullName>
    </recommendedName>
</protein>
<comment type="caution">
    <text evidence="13">The sequence shown here is derived from an EMBL/GenBank/DDBJ whole genome shotgun (WGS) entry which is preliminary data.</text>
</comment>
<feature type="compositionally biased region" description="Basic and acidic residues" evidence="11">
    <location>
        <begin position="273"/>
        <end position="287"/>
    </location>
</feature>
<dbReference type="AlphaFoldDB" id="A0AAE0WPA8"/>
<evidence type="ECO:0000313" key="14">
    <source>
        <dbReference type="Proteomes" id="UP001274830"/>
    </source>
</evidence>
<keyword evidence="7 12" id="KW-1133">Transmembrane helix</keyword>
<keyword evidence="3" id="KW-0813">Transport</keyword>
<dbReference type="GO" id="GO:0000324">
    <property type="term" value="C:fungal-type vacuole"/>
    <property type="evidence" value="ECO:0007669"/>
    <property type="project" value="TreeGrafter"/>
</dbReference>
<dbReference type="GO" id="GO:0015293">
    <property type="term" value="F:symporter activity"/>
    <property type="evidence" value="ECO:0007669"/>
    <property type="project" value="UniProtKB-KW"/>
</dbReference>
<organism evidence="13 14">
    <name type="scientific">Recurvomyces mirabilis</name>
    <dbReference type="NCBI Taxonomy" id="574656"/>
    <lineage>
        <taxon>Eukaryota</taxon>
        <taxon>Fungi</taxon>
        <taxon>Dikarya</taxon>
        <taxon>Ascomycota</taxon>
        <taxon>Pezizomycotina</taxon>
        <taxon>Dothideomycetes</taxon>
        <taxon>Dothideomycetidae</taxon>
        <taxon>Mycosphaerellales</taxon>
        <taxon>Teratosphaeriaceae</taxon>
        <taxon>Recurvomyces</taxon>
    </lineage>
</organism>
<comment type="similarity">
    <text evidence="2">Belongs to the cystinosin family.</text>
</comment>
<evidence type="ECO:0000256" key="10">
    <source>
        <dbReference type="ARBA" id="ARBA00048473"/>
    </source>
</evidence>
<feature type="transmembrane region" description="Helical" evidence="12">
    <location>
        <begin position="164"/>
        <end position="187"/>
    </location>
</feature>
<dbReference type="InterPro" id="IPR006603">
    <property type="entry name" value="PQ-loop_rpt"/>
</dbReference>
<evidence type="ECO:0000256" key="3">
    <source>
        <dbReference type="ARBA" id="ARBA00022448"/>
    </source>
</evidence>
<dbReference type="NCBIfam" id="TIGR00951">
    <property type="entry name" value="2A43"/>
    <property type="match status" value="1"/>
</dbReference>
<keyword evidence="14" id="KW-1185">Reference proteome</keyword>
<dbReference type="EMBL" id="JAUTXT010000015">
    <property type="protein sequence ID" value="KAK3675374.1"/>
    <property type="molecule type" value="Genomic_DNA"/>
</dbReference>
<evidence type="ECO:0000256" key="2">
    <source>
        <dbReference type="ARBA" id="ARBA00006855"/>
    </source>
</evidence>
<dbReference type="GO" id="GO:0005774">
    <property type="term" value="C:vacuolar membrane"/>
    <property type="evidence" value="ECO:0007669"/>
    <property type="project" value="TreeGrafter"/>
</dbReference>
<keyword evidence="4 12" id="KW-0812">Transmembrane</keyword>
<keyword evidence="8 12" id="KW-0472">Membrane</keyword>
<dbReference type="SMART" id="SM00679">
    <property type="entry name" value="CTNS"/>
    <property type="match status" value="2"/>
</dbReference>
<evidence type="ECO:0008006" key="15">
    <source>
        <dbReference type="Google" id="ProtNLM"/>
    </source>
</evidence>
<evidence type="ECO:0000256" key="12">
    <source>
        <dbReference type="SAM" id="Phobius"/>
    </source>
</evidence>
<evidence type="ECO:0000256" key="11">
    <source>
        <dbReference type="SAM" id="MobiDB-lite"/>
    </source>
</evidence>
<comment type="catalytic activity">
    <reaction evidence="10">
        <text>L-cystine(out) + H(+)(out) = L-cystine(in) + H(+)(in)</text>
        <dbReference type="Rhea" id="RHEA:66172"/>
        <dbReference type="ChEBI" id="CHEBI:15378"/>
        <dbReference type="ChEBI" id="CHEBI:35491"/>
    </reaction>
    <physiologicalReaction direction="left-to-right" evidence="10">
        <dbReference type="Rhea" id="RHEA:66173"/>
    </physiologicalReaction>
</comment>
<feature type="transmembrane region" description="Helical" evidence="12">
    <location>
        <begin position="50"/>
        <end position="70"/>
    </location>
</feature>
<dbReference type="FunFam" id="1.20.1280.290:FF:000016">
    <property type="entry name" value="Cystinosin homolog"/>
    <property type="match status" value="1"/>
</dbReference>
<evidence type="ECO:0000256" key="9">
    <source>
        <dbReference type="ARBA" id="ARBA00023228"/>
    </source>
</evidence>
<name>A0AAE0WPA8_9PEZI</name>
<dbReference type="Proteomes" id="UP001274830">
    <property type="component" value="Unassembled WGS sequence"/>
</dbReference>
<evidence type="ECO:0000256" key="8">
    <source>
        <dbReference type="ARBA" id="ARBA00023136"/>
    </source>
</evidence>
<feature type="region of interest" description="Disordered" evidence="11">
    <location>
        <begin position="273"/>
        <end position="296"/>
    </location>
</feature>
<dbReference type="Pfam" id="PF04193">
    <property type="entry name" value="PQ-loop"/>
    <property type="match status" value="2"/>
</dbReference>
<evidence type="ECO:0000313" key="13">
    <source>
        <dbReference type="EMBL" id="KAK3675374.1"/>
    </source>
</evidence>
<dbReference type="GO" id="GO:0015184">
    <property type="term" value="F:L-cystine transmembrane transporter activity"/>
    <property type="evidence" value="ECO:0007669"/>
    <property type="project" value="TreeGrafter"/>
</dbReference>
<keyword evidence="9" id="KW-0458">Lysosome</keyword>
<dbReference type="Gene3D" id="1.20.1280.290">
    <property type="match status" value="2"/>
</dbReference>
<accession>A0AAE0WPA8</accession>
<evidence type="ECO:0000256" key="5">
    <source>
        <dbReference type="ARBA" id="ARBA00022737"/>
    </source>
</evidence>
<reference evidence="13" key="1">
    <citation type="submission" date="2023-07" db="EMBL/GenBank/DDBJ databases">
        <title>Black Yeasts Isolated from many extreme environments.</title>
        <authorList>
            <person name="Coleine C."/>
            <person name="Stajich J.E."/>
            <person name="Selbmann L."/>
        </authorList>
    </citation>
    <scope>NUCLEOTIDE SEQUENCE</scope>
    <source>
        <strain evidence="13">CCFEE 5485</strain>
    </source>
</reference>
<keyword evidence="6" id="KW-0769">Symport</keyword>
<evidence type="ECO:0000256" key="4">
    <source>
        <dbReference type="ARBA" id="ARBA00022692"/>
    </source>
</evidence>
<evidence type="ECO:0000256" key="7">
    <source>
        <dbReference type="ARBA" id="ARBA00022989"/>
    </source>
</evidence>
<evidence type="ECO:0000256" key="6">
    <source>
        <dbReference type="ARBA" id="ARBA00022847"/>
    </source>
</evidence>
<gene>
    <name evidence="13" type="ORF">LTR78_004884</name>
</gene>
<dbReference type="PANTHER" id="PTHR13131">
    <property type="entry name" value="CYSTINOSIN"/>
    <property type="match status" value="1"/>
</dbReference>
<dbReference type="PANTHER" id="PTHR13131:SF5">
    <property type="entry name" value="CYSTINOSIN"/>
    <property type="match status" value="1"/>
</dbReference>
<evidence type="ECO:0000256" key="1">
    <source>
        <dbReference type="ARBA" id="ARBA00004155"/>
    </source>
</evidence>
<keyword evidence="5" id="KW-0677">Repeat</keyword>
<proteinExistence type="inferred from homology"/>
<dbReference type="InterPro" id="IPR005282">
    <property type="entry name" value="LC_transporter"/>
</dbReference>
<comment type="subcellular location">
    <subcellularLocation>
        <location evidence="1">Lysosome membrane</location>
        <topology evidence="1">Multi-pass membrane protein</topology>
    </subcellularLocation>
</comment>